<sequence length="422" mass="44690">MREGLLKLFCIFILSLRPFKASAVIYQIPLRLQRTVSEQSTGRPPAGTNPSNRNWCQYTVQKTVSCQTQNGTETVVQRLFQSCRWPGPCANLISYRTLMRPVYTVTYRKITSLEWRCCPGFFGEDCREECMNCTGYAHITERMSVIEAQIMLLKDAEKPHLRLASQSLERTADNEVDSPRPSPLTPNSFGRPGPRGQPGPAGPPGPLGKMGLSGKPGTAGPIGPQGRHGPPGERGLPGPPGPPGPTASSPFSIRGDVFTLTARQRAQYVDGDFPAYPDPQPLLGPPGPSGPPGSPGPAGPPGNPGAPGTNAPLSVLGKPGDSGPKGDPGERGPPGFTGKQGQPGVPGPKGEPGEIPQEVRQLREALKILAERLLILEHMIGVHDTLLESGSGIDLLADSAPVVGAKSVGSRRLSSPFIPDTE</sequence>
<evidence type="ECO:0000256" key="7">
    <source>
        <dbReference type="SAM" id="SignalP"/>
    </source>
</evidence>
<gene>
    <name evidence="9" type="ORF">E1301_Tti000274</name>
</gene>
<keyword evidence="10" id="KW-1185">Reference proteome</keyword>
<keyword evidence="4 7" id="KW-0732">Signal</keyword>
<proteinExistence type="predicted"/>
<feature type="region of interest" description="Disordered" evidence="6">
    <location>
        <begin position="270"/>
        <end position="355"/>
    </location>
</feature>
<keyword evidence="9" id="KW-0176">Collagen</keyword>
<dbReference type="AlphaFoldDB" id="A0A5A9N205"/>
<dbReference type="InterPro" id="IPR050392">
    <property type="entry name" value="Collagen/C1q_domain"/>
</dbReference>
<protein>
    <submittedName>
        <fullName evidence="9">Collagen alpha-1(XXVI) chain</fullName>
    </submittedName>
</protein>
<evidence type="ECO:0000256" key="5">
    <source>
        <dbReference type="ARBA" id="ARBA00023157"/>
    </source>
</evidence>
<organism evidence="9 10">
    <name type="scientific">Triplophysa tibetana</name>
    <dbReference type="NCBI Taxonomy" id="1572043"/>
    <lineage>
        <taxon>Eukaryota</taxon>
        <taxon>Metazoa</taxon>
        <taxon>Chordata</taxon>
        <taxon>Craniata</taxon>
        <taxon>Vertebrata</taxon>
        <taxon>Euteleostomi</taxon>
        <taxon>Actinopterygii</taxon>
        <taxon>Neopterygii</taxon>
        <taxon>Teleostei</taxon>
        <taxon>Ostariophysi</taxon>
        <taxon>Cypriniformes</taxon>
        <taxon>Nemacheilidae</taxon>
        <taxon>Triplophysa</taxon>
    </lineage>
</organism>
<feature type="compositionally biased region" description="Pro residues" evidence="6">
    <location>
        <begin position="276"/>
        <end position="304"/>
    </location>
</feature>
<evidence type="ECO:0000256" key="2">
    <source>
        <dbReference type="ARBA" id="ARBA00022525"/>
    </source>
</evidence>
<dbReference type="PANTHER" id="PTHR15427">
    <property type="entry name" value="EMILIN ELASTIN MICROFIBRIL INTERFACE-LOCATED PROTEIN ELASTIN MICROFIBRIL INTERFACER"/>
    <property type="match status" value="1"/>
</dbReference>
<reference evidence="9 10" key="1">
    <citation type="journal article" date="2019" name="Mol. Ecol. Resour.">
        <title>Chromosome-level genome assembly of Triplophysa tibetana, a fish adapted to the harsh high-altitude environment of the Tibetan Plateau.</title>
        <authorList>
            <person name="Yang X."/>
            <person name="Liu H."/>
            <person name="Ma Z."/>
            <person name="Zou Y."/>
            <person name="Zou M."/>
            <person name="Mao Y."/>
            <person name="Li X."/>
            <person name="Wang H."/>
            <person name="Chen T."/>
            <person name="Wang W."/>
            <person name="Yang R."/>
        </authorList>
    </citation>
    <scope>NUCLEOTIDE SEQUENCE [LARGE SCALE GENOMIC DNA]</scope>
    <source>
        <strain evidence="9">TTIB1903HZAU</strain>
        <tissue evidence="9">Muscle</tissue>
    </source>
</reference>
<keyword evidence="2" id="KW-0964">Secreted</keyword>
<dbReference type="EMBL" id="SOYY01000023">
    <property type="protein sequence ID" value="KAA0704082.1"/>
    <property type="molecule type" value="Genomic_DNA"/>
</dbReference>
<comment type="caution">
    <text evidence="9">The sequence shown here is derived from an EMBL/GenBank/DDBJ whole genome shotgun (WGS) entry which is preliminary data.</text>
</comment>
<feature type="region of interest" description="Disordered" evidence="6">
    <location>
        <begin position="169"/>
        <end position="252"/>
    </location>
</feature>
<dbReference type="PROSITE" id="PS51041">
    <property type="entry name" value="EMI"/>
    <property type="match status" value="1"/>
</dbReference>
<dbReference type="Pfam" id="PF07546">
    <property type="entry name" value="EMI"/>
    <property type="match status" value="1"/>
</dbReference>
<evidence type="ECO:0000256" key="4">
    <source>
        <dbReference type="ARBA" id="ARBA00022729"/>
    </source>
</evidence>
<feature type="compositionally biased region" description="Pro residues" evidence="6">
    <location>
        <begin position="195"/>
        <end position="206"/>
    </location>
</feature>
<feature type="domain" description="EMI" evidence="8">
    <location>
        <begin position="52"/>
        <end position="128"/>
    </location>
</feature>
<dbReference type="InterPro" id="IPR008160">
    <property type="entry name" value="Collagen"/>
</dbReference>
<name>A0A5A9N205_9TELE</name>
<dbReference type="Pfam" id="PF01391">
    <property type="entry name" value="Collagen"/>
    <property type="match status" value="1"/>
</dbReference>
<evidence type="ECO:0000259" key="8">
    <source>
        <dbReference type="PROSITE" id="PS51041"/>
    </source>
</evidence>
<feature type="compositionally biased region" description="Low complexity" evidence="6">
    <location>
        <begin position="306"/>
        <end position="322"/>
    </location>
</feature>
<accession>A0A5A9N205</accession>
<comment type="subcellular location">
    <subcellularLocation>
        <location evidence="1">Secreted</location>
        <location evidence="1">Extracellular space</location>
        <location evidence="1">Extracellular matrix</location>
    </subcellularLocation>
</comment>
<evidence type="ECO:0000313" key="9">
    <source>
        <dbReference type="EMBL" id="KAA0704082.1"/>
    </source>
</evidence>
<evidence type="ECO:0000313" key="10">
    <source>
        <dbReference type="Proteomes" id="UP000324632"/>
    </source>
</evidence>
<dbReference type="InterPro" id="IPR011489">
    <property type="entry name" value="EMI_domain"/>
</dbReference>
<dbReference type="Proteomes" id="UP000324632">
    <property type="component" value="Chromosome 23"/>
</dbReference>
<evidence type="ECO:0000256" key="6">
    <source>
        <dbReference type="SAM" id="MobiDB-lite"/>
    </source>
</evidence>
<dbReference type="PANTHER" id="PTHR15427:SF23">
    <property type="entry name" value="EMI DOMAIN-CONTAINING PROTEIN 1"/>
    <property type="match status" value="1"/>
</dbReference>
<keyword evidence="3" id="KW-0272">Extracellular matrix</keyword>
<feature type="chain" id="PRO_5022827043" evidence="7">
    <location>
        <begin position="24"/>
        <end position="422"/>
    </location>
</feature>
<feature type="compositionally biased region" description="Low complexity" evidence="6">
    <location>
        <begin position="207"/>
        <end position="216"/>
    </location>
</feature>
<evidence type="ECO:0000256" key="1">
    <source>
        <dbReference type="ARBA" id="ARBA00004498"/>
    </source>
</evidence>
<evidence type="ECO:0000256" key="3">
    <source>
        <dbReference type="ARBA" id="ARBA00022530"/>
    </source>
</evidence>
<keyword evidence="5" id="KW-1015">Disulfide bond</keyword>
<dbReference type="GO" id="GO:0005581">
    <property type="term" value="C:collagen trimer"/>
    <property type="evidence" value="ECO:0007669"/>
    <property type="project" value="UniProtKB-KW"/>
</dbReference>
<feature type="signal peptide" evidence="7">
    <location>
        <begin position="1"/>
        <end position="23"/>
    </location>
</feature>